<accession>A0A385DPN9</accession>
<dbReference type="EMBL" id="MH669007">
    <property type="protein sequence ID" value="AXQ61400.1"/>
    <property type="molecule type" value="Genomic_DNA"/>
</dbReference>
<reference evidence="1 2" key="1">
    <citation type="submission" date="2018-07" db="EMBL/GenBank/DDBJ databases">
        <authorList>
            <person name="Burke E.M."/>
            <person name="Good S."/>
            <person name="Jeffords E.T."/>
            <person name="Pearson M."/>
            <person name="Sohlstrom A."/>
            <person name="Westholm D.E."/>
            <person name="Butela K.A."/>
            <person name="Garlena R.A."/>
            <person name="Russell D.A."/>
            <person name="Pope W.H."/>
            <person name="Jacobs-Sera D."/>
            <person name="Hatfull G.F."/>
        </authorList>
    </citation>
    <scope>NUCLEOTIDE SEQUENCE [LARGE SCALE GENOMIC DNA]</scope>
</reference>
<gene>
    <name evidence="1" type="primary">81</name>
    <name evidence="1" type="ORF">SEA_MARIETTA_81</name>
</gene>
<dbReference type="GeneID" id="65115726"/>
<sequence length="153" mass="16934">MSAPGARLAQRLTAAGYRRADAAVWSADGEVWETVLRHSEYDGHAIMAAVEISRDQRGRVTRAAYLDDDGRRYPFGPRRVVGELLDYLAGVRFDVTTWNSAYPTFGVAYGPASVTRVATRRHARALREARAANGDQVTLRRVDPAGYRARVTP</sequence>
<proteinExistence type="predicted"/>
<dbReference type="KEGG" id="vg:65115726"/>
<protein>
    <submittedName>
        <fullName evidence="1">Uncharacterized protein</fullName>
    </submittedName>
</protein>
<name>A0A385DPN9_9CAUD</name>
<evidence type="ECO:0000313" key="1">
    <source>
        <dbReference type="EMBL" id="AXQ61400.1"/>
    </source>
</evidence>
<evidence type="ECO:0000313" key="2">
    <source>
        <dbReference type="Proteomes" id="UP000263654"/>
    </source>
</evidence>
<dbReference type="RefSeq" id="YP_010098058.1">
    <property type="nucleotide sequence ID" value="NC_055763.1"/>
</dbReference>
<keyword evidence="2" id="KW-1185">Reference proteome</keyword>
<dbReference type="Proteomes" id="UP000263654">
    <property type="component" value="Segment"/>
</dbReference>
<organism evidence="1 2">
    <name type="scientific">Gordonia phage Marietta</name>
    <dbReference type="NCBI Taxonomy" id="2301558"/>
    <lineage>
        <taxon>Viruses</taxon>
        <taxon>Duplodnaviria</taxon>
        <taxon>Heunggongvirae</taxon>
        <taxon>Uroviricota</taxon>
        <taxon>Caudoviricetes</taxon>
        <taxon>Zierdtviridae</taxon>
        <taxon>Emilbogenvirinae</taxon>
        <taxon>Sukkupivirus</taxon>
        <taxon>Sukkupivirus marietta</taxon>
    </lineage>
</organism>